<keyword evidence="1" id="KW-0732">Signal</keyword>
<dbReference type="PANTHER" id="PTHR37841">
    <property type="entry name" value="GLR2918 PROTEIN"/>
    <property type="match status" value="1"/>
</dbReference>
<keyword evidence="3" id="KW-1185">Reference proteome</keyword>
<gene>
    <name evidence="2" type="ORF">AsAng_0019670</name>
</gene>
<dbReference type="AlphaFoldDB" id="A0A915YDT2"/>
<accession>A0A915YDT2</accession>
<evidence type="ECO:0000313" key="2">
    <source>
        <dbReference type="EMBL" id="BDS11255.1"/>
    </source>
</evidence>
<dbReference type="Proteomes" id="UP001060919">
    <property type="component" value="Chromosome"/>
</dbReference>
<evidence type="ECO:0000313" key="3">
    <source>
        <dbReference type="Proteomes" id="UP001060919"/>
    </source>
</evidence>
<feature type="chain" id="PRO_5037365748" evidence="1">
    <location>
        <begin position="22"/>
        <end position="340"/>
    </location>
</feature>
<evidence type="ECO:0000256" key="1">
    <source>
        <dbReference type="SAM" id="SignalP"/>
    </source>
</evidence>
<dbReference type="SUPFAM" id="SSF69360">
    <property type="entry name" value="Cell wall binding repeat"/>
    <property type="match status" value="1"/>
</dbReference>
<sequence>MKSNCYIFYALIFLTSWSCTSDTGSGGATQNDGGGPITHTLDTAVGYCFQLSKDGVEEAIELGIYNNKIKGEGVRIYRANQAVYNLIAEGILEGNQAEMRIVATNSRDSKETFTHIETWEINEDVLVAKNRKIKNLEGDYSFRRTYCHQHENSDTTLYDSFGEYFEGYAVVSKNGKFGLINEAGVLTIPLAFRDIGIVREGRITFYDEYLGLRGIMDVNGNVLLEPKYIELMAYSNGLAAFLSEEGKWGFLNLELEIAIEPKYTNVNFFKPDPTRQAFSEGLANVQVENDKWNYIDTKGNRVIAGDFLFTEPFKNGEARVFKNNKWYTINKAGKCIKNCD</sequence>
<protein>
    <submittedName>
        <fullName evidence="2">WG repeat-containing protein</fullName>
    </submittedName>
</protein>
<dbReference type="InterPro" id="IPR032774">
    <property type="entry name" value="WG_beta_rep"/>
</dbReference>
<dbReference type="KEGG" id="aup:AsAng_0019670"/>
<dbReference type="RefSeq" id="WP_264792456.1">
    <property type="nucleotide sequence ID" value="NZ_AP026867.1"/>
</dbReference>
<proteinExistence type="predicted"/>
<feature type="signal peptide" evidence="1">
    <location>
        <begin position="1"/>
        <end position="21"/>
    </location>
</feature>
<dbReference type="EMBL" id="AP026867">
    <property type="protein sequence ID" value="BDS11255.1"/>
    <property type="molecule type" value="Genomic_DNA"/>
</dbReference>
<dbReference type="Pfam" id="PF14903">
    <property type="entry name" value="WG_beta_rep"/>
    <property type="match status" value="3"/>
</dbReference>
<organism evidence="2 3">
    <name type="scientific">Aureispira anguillae</name>
    <dbReference type="NCBI Taxonomy" id="2864201"/>
    <lineage>
        <taxon>Bacteria</taxon>
        <taxon>Pseudomonadati</taxon>
        <taxon>Bacteroidota</taxon>
        <taxon>Saprospiria</taxon>
        <taxon>Saprospirales</taxon>
        <taxon>Saprospiraceae</taxon>
        <taxon>Aureispira</taxon>
    </lineage>
</organism>
<name>A0A915YDT2_9BACT</name>
<reference evidence="2" key="1">
    <citation type="submission" date="2022-09" db="EMBL/GenBank/DDBJ databases">
        <title>Aureispira anguillicida sp. nov., isolated from Leptocephalus of Japanese eel Anguilla japonica.</title>
        <authorList>
            <person name="Yuasa K."/>
            <person name="Mekata T."/>
            <person name="Ikunari K."/>
        </authorList>
    </citation>
    <scope>NUCLEOTIDE SEQUENCE</scope>
    <source>
        <strain evidence="2">EL160426</strain>
    </source>
</reference>
<dbReference type="PANTHER" id="PTHR37841:SF1">
    <property type="entry name" value="DUF3298 DOMAIN-CONTAINING PROTEIN"/>
    <property type="match status" value="1"/>
</dbReference>